<feature type="region of interest" description="Disordered" evidence="1">
    <location>
        <begin position="527"/>
        <end position="546"/>
    </location>
</feature>
<keyword evidence="4" id="KW-1185">Reference proteome</keyword>
<comment type="caution">
    <text evidence="3">The sequence shown here is derived from an EMBL/GenBank/DDBJ whole genome shotgun (WGS) entry which is preliminary data.</text>
</comment>
<feature type="chain" id="PRO_5046084347" evidence="2">
    <location>
        <begin position="20"/>
        <end position="546"/>
    </location>
</feature>
<evidence type="ECO:0000256" key="2">
    <source>
        <dbReference type="SAM" id="SignalP"/>
    </source>
</evidence>
<proteinExistence type="predicted"/>
<accession>A0ABV7J9S3</accession>
<name>A0ABV7J9S3_9GAMM</name>
<reference evidence="4" key="1">
    <citation type="journal article" date="2019" name="Int. J. Syst. Evol. Microbiol.">
        <title>The Global Catalogue of Microorganisms (GCM) 10K type strain sequencing project: providing services to taxonomists for standard genome sequencing and annotation.</title>
        <authorList>
            <consortium name="The Broad Institute Genomics Platform"/>
            <consortium name="The Broad Institute Genome Sequencing Center for Infectious Disease"/>
            <person name="Wu L."/>
            <person name="Ma J."/>
        </authorList>
    </citation>
    <scope>NUCLEOTIDE SEQUENCE [LARGE SCALE GENOMIC DNA]</scope>
    <source>
        <strain evidence="4">KCTC 42953</strain>
    </source>
</reference>
<feature type="signal peptide" evidence="2">
    <location>
        <begin position="1"/>
        <end position="19"/>
    </location>
</feature>
<dbReference type="EMBL" id="JBHRTS010000005">
    <property type="protein sequence ID" value="MFC3194869.1"/>
    <property type="molecule type" value="Genomic_DNA"/>
</dbReference>
<evidence type="ECO:0000313" key="3">
    <source>
        <dbReference type="EMBL" id="MFC3194869.1"/>
    </source>
</evidence>
<evidence type="ECO:0000256" key="1">
    <source>
        <dbReference type="SAM" id="MobiDB-lite"/>
    </source>
</evidence>
<evidence type="ECO:0000313" key="4">
    <source>
        <dbReference type="Proteomes" id="UP001595533"/>
    </source>
</evidence>
<dbReference type="Proteomes" id="UP001595533">
    <property type="component" value="Unassembled WGS sequence"/>
</dbReference>
<dbReference type="RefSeq" id="WP_077410909.1">
    <property type="nucleotide sequence ID" value="NZ_JBHRTS010000005.1"/>
</dbReference>
<dbReference type="SUPFAM" id="SSF56300">
    <property type="entry name" value="Metallo-dependent phosphatases"/>
    <property type="match status" value="1"/>
</dbReference>
<sequence length="546" mass="61788">MRTVWLAVLFCLIVPQVSAEQGVSEKPLAKPVRMVFFSITEPADKTSHRRHYVQLIKQFVAEINARNDVDLAVILSVENPQAAFVHRSLKKLLKDLSIPHVILNGAPGSHQTFRPQLIQQQGSWQKKPNVVMQDPYSVLFWDVLHWQQSAQPEAELKWLSNRLKKHQPKLVVINSNLAPVGLFGQDAAGYSSGHWQSLMDLLASHGVTHVLNSSVQAGLKASIVTSRTFRGVKLINVPSASLPLPFGEEFAVYEMSGQKPQNQLGFYLELRHDELDSELTGRQLNRVHKVSYPEQLAALTESELNWFFRHQQQAEAQTAQLGEWPMVQDNWIPAFRYQREQIHYFSNQFTETGNALEIRFPEGHWQSVEVVESLKRLAFDNNQPSRINYRFKTPDYKAGQAGGFIRLFMAQESGWKGLVLYWGASAFPAADMLNHWLPGGQWQATEQGWHNDKLQARVLLKRLPLYLPYESQSIDISVSGMLDVLGAEINTTGMQADLSHGVWSVVKKNNSSYSRLVVNKVSHVPADEQDPPLKLNGRSISVESLH</sequence>
<protein>
    <submittedName>
        <fullName evidence="3">Uncharacterized protein</fullName>
    </submittedName>
</protein>
<keyword evidence="2" id="KW-0732">Signal</keyword>
<gene>
    <name evidence="3" type="ORF">ACFODZ_11520</name>
</gene>
<dbReference type="InterPro" id="IPR029052">
    <property type="entry name" value="Metallo-depent_PP-like"/>
</dbReference>
<organism evidence="3 4">
    <name type="scientific">Marinicella sediminis</name>
    <dbReference type="NCBI Taxonomy" id="1792834"/>
    <lineage>
        <taxon>Bacteria</taxon>
        <taxon>Pseudomonadati</taxon>
        <taxon>Pseudomonadota</taxon>
        <taxon>Gammaproteobacteria</taxon>
        <taxon>Lysobacterales</taxon>
        <taxon>Marinicellaceae</taxon>
        <taxon>Marinicella</taxon>
    </lineage>
</organism>